<organism evidence="1">
    <name type="scientific">bioreactor metagenome</name>
    <dbReference type="NCBI Taxonomy" id="1076179"/>
    <lineage>
        <taxon>unclassified sequences</taxon>
        <taxon>metagenomes</taxon>
        <taxon>ecological metagenomes</taxon>
    </lineage>
</organism>
<name>A0A645IFU3_9ZZZZ</name>
<accession>A0A645IFU3</accession>
<dbReference type="AlphaFoldDB" id="A0A645IFU3"/>
<gene>
    <name evidence="1" type="ORF">SDC9_197604</name>
</gene>
<protein>
    <submittedName>
        <fullName evidence="1">Uncharacterized protein</fullName>
    </submittedName>
</protein>
<comment type="caution">
    <text evidence="1">The sequence shown here is derived from an EMBL/GenBank/DDBJ whole genome shotgun (WGS) entry which is preliminary data.</text>
</comment>
<proteinExistence type="predicted"/>
<dbReference type="EMBL" id="VSSQ01113729">
    <property type="protein sequence ID" value="MPN49980.1"/>
    <property type="molecule type" value="Genomic_DNA"/>
</dbReference>
<reference evidence="1" key="1">
    <citation type="submission" date="2019-08" db="EMBL/GenBank/DDBJ databases">
        <authorList>
            <person name="Kucharzyk K."/>
            <person name="Murdoch R.W."/>
            <person name="Higgins S."/>
            <person name="Loffler F."/>
        </authorList>
    </citation>
    <scope>NUCLEOTIDE SEQUENCE</scope>
</reference>
<evidence type="ECO:0000313" key="1">
    <source>
        <dbReference type="EMBL" id="MPN49980.1"/>
    </source>
</evidence>
<sequence length="46" mass="4963">MLDDDDGVARIAQLQQHLQQQIDVRKMQAGGGFIQDVQRAAGVALG</sequence>
<dbReference type="AntiFam" id="ANF00159">
    <property type="entry name" value="Shadow ORF (opposite uvrA)"/>
</dbReference>